<proteinExistence type="predicted"/>
<accession>A0A0A1UAZ7</accession>
<organism evidence="1 2">
    <name type="scientific">Entamoeba invadens IP1</name>
    <dbReference type="NCBI Taxonomy" id="370355"/>
    <lineage>
        <taxon>Eukaryota</taxon>
        <taxon>Amoebozoa</taxon>
        <taxon>Evosea</taxon>
        <taxon>Archamoebae</taxon>
        <taxon>Mastigamoebida</taxon>
        <taxon>Entamoebidae</taxon>
        <taxon>Entamoeba</taxon>
    </lineage>
</organism>
<dbReference type="VEuPathDB" id="AmoebaDB:EIN_287750"/>
<name>A0A0A1UAZ7_ENTIV</name>
<evidence type="ECO:0000313" key="1">
    <source>
        <dbReference type="EMBL" id="ELP89349.1"/>
    </source>
</evidence>
<dbReference type="AlphaFoldDB" id="A0A0A1UAZ7"/>
<reference evidence="1 2" key="1">
    <citation type="submission" date="2012-10" db="EMBL/GenBank/DDBJ databases">
        <authorList>
            <person name="Zafar N."/>
            <person name="Inman J."/>
            <person name="Hall N."/>
            <person name="Lorenzi H."/>
            <person name="Caler E."/>
        </authorList>
    </citation>
    <scope>NUCLEOTIDE SEQUENCE [LARGE SCALE GENOMIC DNA]</scope>
    <source>
        <strain evidence="1 2">IP1</strain>
    </source>
</reference>
<dbReference type="OrthoDB" id="28916at2759"/>
<sequence>MPTKLEPFYLSVVTLYIKGTTQFMVFRKISKNVGEALKMLHINPYGVVSQMPVFLIFFPHINTLYYNISNAQIELTKQQLQQITWIDLSFSVCHLADINEQIAHKVISLRFSAKESLCQYLENFPNLQKLFVVNAEHINSMKMEYFKSLKVLKTLVLYIDYYGSYTNDTEEMLNSLEKLLQMNGYLTINIVSKSTKYQNRVSNINFYCFPELFKPRKQVIDIKEPFIVNNDKINTTNIEEIVQNGEFSLVRDLEVTCQSFDGINFEISKTYLKTLKINIKNIEKQLFVSTPFTLEEITVIAPNQSICIQMENLQISFTMCEFNCNIAFCDRRRIIEKTQFFNMKNTKSLKLKSQKYLYEFSSEMAQLKVFDICCPFKQLDFSSRSFYECDTFKLQQFVVKDVGCCQKLILKNSDTDVLYYSNSAVDVIGQCYHLRLVGKIGNISDYNNDRFDIENVESRTEFVVKNFGRKKFLITEKVVIKKESDIFLVVFNINEFNRINTDKELLTFLKNEMLCGKLYETKTCENVLYPNSEKNIEKGQVEFYSNFISKIKEDEIVVFVRNYKSNN</sequence>
<dbReference type="GeneID" id="14888332"/>
<dbReference type="Proteomes" id="UP000014680">
    <property type="component" value="Unassembled WGS sequence"/>
</dbReference>
<dbReference type="RefSeq" id="XP_004256120.1">
    <property type="nucleotide sequence ID" value="XM_004256072.1"/>
</dbReference>
<evidence type="ECO:0000313" key="2">
    <source>
        <dbReference type="Proteomes" id="UP000014680"/>
    </source>
</evidence>
<dbReference type="KEGG" id="eiv:EIN_287750"/>
<gene>
    <name evidence="1" type="ORF">EIN_287750</name>
</gene>
<dbReference type="EMBL" id="KB206647">
    <property type="protein sequence ID" value="ELP89349.1"/>
    <property type="molecule type" value="Genomic_DNA"/>
</dbReference>
<keyword evidence="2" id="KW-1185">Reference proteome</keyword>
<protein>
    <submittedName>
        <fullName evidence="1">Uncharacterized protein</fullName>
    </submittedName>
</protein>